<keyword evidence="2 3" id="KW-0694">RNA-binding</keyword>
<comment type="caution">
    <text evidence="6">The sequence shown here is derived from an EMBL/GenBank/DDBJ whole genome shotgun (WGS) entry which is preliminary data.</text>
</comment>
<dbReference type="InterPro" id="IPR012677">
    <property type="entry name" value="Nucleotide-bd_a/b_plait_sf"/>
</dbReference>
<dbReference type="Gene3D" id="3.30.70.330">
    <property type="match status" value="3"/>
</dbReference>
<evidence type="ECO:0000256" key="1">
    <source>
        <dbReference type="ARBA" id="ARBA00022737"/>
    </source>
</evidence>
<dbReference type="InterPro" id="IPR050666">
    <property type="entry name" value="ESRP"/>
</dbReference>
<evidence type="ECO:0000256" key="3">
    <source>
        <dbReference type="PROSITE-ProRule" id="PRU00176"/>
    </source>
</evidence>
<evidence type="ECO:0000256" key="2">
    <source>
        <dbReference type="ARBA" id="ARBA00022884"/>
    </source>
</evidence>
<feature type="domain" description="RRM" evidence="5">
    <location>
        <begin position="298"/>
        <end position="375"/>
    </location>
</feature>
<dbReference type="PROSITE" id="PS50102">
    <property type="entry name" value="RRM"/>
    <property type="match status" value="2"/>
</dbReference>
<evidence type="ECO:0000259" key="5">
    <source>
        <dbReference type="PROSITE" id="PS50102"/>
    </source>
</evidence>
<proteinExistence type="predicted"/>
<dbReference type="Proteomes" id="UP001515480">
    <property type="component" value="Unassembled WGS sequence"/>
</dbReference>
<dbReference type="PANTHER" id="PTHR13976">
    <property type="entry name" value="HETEROGENEOUS NUCLEAR RIBONUCLEOPROTEIN-RELATED"/>
    <property type="match status" value="1"/>
</dbReference>
<dbReference type="InterPro" id="IPR000504">
    <property type="entry name" value="RRM_dom"/>
</dbReference>
<dbReference type="AlphaFoldDB" id="A0AB34JYN6"/>
<keyword evidence="7" id="KW-1185">Reference proteome</keyword>
<feature type="region of interest" description="Disordered" evidence="4">
    <location>
        <begin position="1"/>
        <end position="35"/>
    </location>
</feature>
<dbReference type="InterPro" id="IPR035979">
    <property type="entry name" value="RBD_domain_sf"/>
</dbReference>
<accession>A0AB34JYN6</accession>
<feature type="compositionally biased region" description="Low complexity" evidence="4">
    <location>
        <begin position="257"/>
        <end position="268"/>
    </location>
</feature>
<sequence>MEDMGASLFGQGSLAWAPPSGGQSGAEGGSYSVWGAQPFGQQGGALNGIGGLGGSAWRAPAPLHSALPQAPGGGMQIGGGGLPPPIPRTAVQQQAEAATVGVPSVAAVGPAGVAAATPPATAGARVTSAGGGDAALPVVRCKGLPFSATVDSVMDFFDPLDIVEGGVHMKANAQGLPCGECYVVFSTEEDCIAAAKRNRQVMGHRYVNVERVTASEFAAAFPHLGAGGQPAAETSAPPYTSAAANVPAPEPAPAPAPTVATAPAAAGKAGAGGGGGKNAVNGGQGASNGTEGGAGGAIVIKMRGLPYSATEQEITSFFSGLRISPGGVSIGRDASGRASGEAHVEFTTEGDVQAAMLLNRQRIGNRYIELFRTKQPPSSARRAVATTTTDGSNASDSLRLRGMPFNSTEADVLSFFKGYSLVAGGVKLGPQVGQGTVRFSSAEEARRAIVSLNHSYMGNRYIELFYN</sequence>
<name>A0AB34JYN6_PRYPA</name>
<dbReference type="Pfam" id="PF00076">
    <property type="entry name" value="RRM_1"/>
    <property type="match status" value="2"/>
</dbReference>
<dbReference type="SMART" id="SM00360">
    <property type="entry name" value="RRM"/>
    <property type="match status" value="3"/>
</dbReference>
<dbReference type="EMBL" id="JBGBPQ010000004">
    <property type="protein sequence ID" value="KAL1525977.1"/>
    <property type="molecule type" value="Genomic_DNA"/>
</dbReference>
<keyword evidence="1" id="KW-0677">Repeat</keyword>
<dbReference type="SUPFAM" id="SSF54928">
    <property type="entry name" value="RNA-binding domain, RBD"/>
    <property type="match status" value="2"/>
</dbReference>
<feature type="region of interest" description="Disordered" evidence="4">
    <location>
        <begin position="227"/>
        <end position="275"/>
    </location>
</feature>
<organism evidence="6 7">
    <name type="scientific">Prymnesium parvum</name>
    <name type="common">Toxic golden alga</name>
    <dbReference type="NCBI Taxonomy" id="97485"/>
    <lineage>
        <taxon>Eukaryota</taxon>
        <taxon>Haptista</taxon>
        <taxon>Haptophyta</taxon>
        <taxon>Prymnesiophyceae</taxon>
        <taxon>Prymnesiales</taxon>
        <taxon>Prymnesiaceae</taxon>
        <taxon>Prymnesium</taxon>
    </lineage>
</organism>
<evidence type="ECO:0000313" key="6">
    <source>
        <dbReference type="EMBL" id="KAL1525977.1"/>
    </source>
</evidence>
<reference evidence="6 7" key="1">
    <citation type="journal article" date="2024" name="Science">
        <title>Giant polyketide synthase enzymes in the biosynthesis of giant marine polyether toxins.</title>
        <authorList>
            <person name="Fallon T.R."/>
            <person name="Shende V.V."/>
            <person name="Wierzbicki I.H."/>
            <person name="Pendleton A.L."/>
            <person name="Watervoot N.F."/>
            <person name="Auber R.P."/>
            <person name="Gonzalez D.J."/>
            <person name="Wisecaver J.H."/>
            <person name="Moore B.S."/>
        </authorList>
    </citation>
    <scope>NUCLEOTIDE SEQUENCE [LARGE SCALE GENOMIC DNA]</scope>
    <source>
        <strain evidence="6 7">12B1</strain>
    </source>
</reference>
<dbReference type="CDD" id="cd12254">
    <property type="entry name" value="RRM_hnRNPH_ESRPs_RBM12_like"/>
    <property type="match status" value="3"/>
</dbReference>
<evidence type="ECO:0000313" key="7">
    <source>
        <dbReference type="Proteomes" id="UP001515480"/>
    </source>
</evidence>
<gene>
    <name evidence="6" type="ORF">AB1Y20_020803</name>
</gene>
<evidence type="ECO:0000256" key="4">
    <source>
        <dbReference type="SAM" id="MobiDB-lite"/>
    </source>
</evidence>
<feature type="domain" description="RRM" evidence="5">
    <location>
        <begin position="396"/>
        <end position="467"/>
    </location>
</feature>
<dbReference type="GO" id="GO:0003723">
    <property type="term" value="F:RNA binding"/>
    <property type="evidence" value="ECO:0007669"/>
    <property type="project" value="UniProtKB-UniRule"/>
</dbReference>
<protein>
    <recommendedName>
        <fullName evidence="5">RRM domain-containing protein</fullName>
    </recommendedName>
</protein>